<dbReference type="GO" id="GO:0000166">
    <property type="term" value="F:nucleotide binding"/>
    <property type="evidence" value="ECO:0007669"/>
    <property type="project" value="InterPro"/>
</dbReference>
<dbReference type="SUPFAM" id="SSF47819">
    <property type="entry name" value="HRDC-like"/>
    <property type="match status" value="1"/>
</dbReference>
<dbReference type="InterPro" id="IPR010997">
    <property type="entry name" value="HRDC-like_sf"/>
</dbReference>
<dbReference type="SUPFAM" id="SSF53098">
    <property type="entry name" value="Ribonuclease H-like"/>
    <property type="match status" value="1"/>
</dbReference>
<dbReference type="SMART" id="SM00341">
    <property type="entry name" value="HRDC"/>
    <property type="match status" value="1"/>
</dbReference>
<dbReference type="KEGG" id="gcr:GcLGCM259_1760"/>
<evidence type="ECO:0000259" key="2">
    <source>
        <dbReference type="PROSITE" id="PS50967"/>
    </source>
</evidence>
<protein>
    <submittedName>
        <fullName evidence="3">Ribonuclease D</fullName>
    </submittedName>
</protein>
<dbReference type="CDD" id="cd06142">
    <property type="entry name" value="RNaseD_exo"/>
    <property type="match status" value="1"/>
</dbReference>
<dbReference type="Pfam" id="PF00570">
    <property type="entry name" value="HRDC"/>
    <property type="match status" value="1"/>
</dbReference>
<accession>A0A5B7WU41</accession>
<dbReference type="PANTHER" id="PTHR47649:SF1">
    <property type="entry name" value="RIBONUCLEASE D"/>
    <property type="match status" value="1"/>
</dbReference>
<feature type="compositionally biased region" description="Polar residues" evidence="1">
    <location>
        <begin position="1"/>
        <end position="11"/>
    </location>
</feature>
<reference evidence="3 4" key="1">
    <citation type="submission" date="2018-12" db="EMBL/GenBank/DDBJ databases">
        <title>Complete Genome Sequence of Glutamicibacter creatinolyticus strain LGCM259,isolated from an abscess of a 12-year-old mare in Italy.</title>
        <authorList>
            <person name="Santos R.G."/>
            <person name="Silva A.L."/>
            <person name="Seyffert N."/>
            <person name="Castro T.L.P."/>
            <person name="Attili A.R."/>
            <person name="Rifici C."/>
            <person name="Mazzullo G."/>
            <person name="Brenig B."/>
            <person name="Venanzi F."/>
            <person name="Azevedo V."/>
        </authorList>
    </citation>
    <scope>NUCLEOTIDE SEQUENCE [LARGE SCALE GENOMIC DNA]</scope>
    <source>
        <strain evidence="3 4">LGCM 259</strain>
    </source>
</reference>
<dbReference type="Gene3D" id="1.10.150.80">
    <property type="entry name" value="HRDC domain"/>
    <property type="match status" value="2"/>
</dbReference>
<dbReference type="GO" id="GO:0003676">
    <property type="term" value="F:nucleic acid binding"/>
    <property type="evidence" value="ECO:0007669"/>
    <property type="project" value="InterPro"/>
</dbReference>
<dbReference type="GO" id="GO:0006139">
    <property type="term" value="P:nucleobase-containing compound metabolic process"/>
    <property type="evidence" value="ECO:0007669"/>
    <property type="project" value="InterPro"/>
</dbReference>
<proteinExistence type="predicted"/>
<dbReference type="InterPro" id="IPR002562">
    <property type="entry name" value="3'-5'_exonuclease_dom"/>
</dbReference>
<evidence type="ECO:0000313" key="4">
    <source>
        <dbReference type="Proteomes" id="UP000307000"/>
    </source>
</evidence>
<dbReference type="InterPro" id="IPR002121">
    <property type="entry name" value="HRDC_dom"/>
</dbReference>
<dbReference type="InterPro" id="IPR051086">
    <property type="entry name" value="RNase_D-like"/>
</dbReference>
<dbReference type="PANTHER" id="PTHR47649">
    <property type="entry name" value="RIBONUCLEASE D"/>
    <property type="match status" value="1"/>
</dbReference>
<dbReference type="Proteomes" id="UP000307000">
    <property type="component" value="Chromosome"/>
</dbReference>
<dbReference type="InterPro" id="IPR036397">
    <property type="entry name" value="RNaseH_sf"/>
</dbReference>
<dbReference type="GO" id="GO:0008408">
    <property type="term" value="F:3'-5' exonuclease activity"/>
    <property type="evidence" value="ECO:0007669"/>
    <property type="project" value="InterPro"/>
</dbReference>
<dbReference type="RefSeq" id="WP_138926411.1">
    <property type="nucleotide sequence ID" value="NZ_CP034412.1"/>
</dbReference>
<dbReference type="InterPro" id="IPR041605">
    <property type="entry name" value="Exo_C"/>
</dbReference>
<dbReference type="SMART" id="SM00474">
    <property type="entry name" value="35EXOc"/>
    <property type="match status" value="1"/>
</dbReference>
<dbReference type="AlphaFoldDB" id="A0A5B7WU41"/>
<name>A0A5B7WU41_9MICC</name>
<dbReference type="Gene3D" id="3.30.420.10">
    <property type="entry name" value="Ribonuclease H-like superfamily/Ribonuclease H"/>
    <property type="match status" value="1"/>
</dbReference>
<sequence>MSSPEPTSSAHPTPVSAANGAPADPVEGPQPAEPVLVPLSAPSEGIPEVINTAPGLNRAIRALRGGQGALAVDTERASGFRYGQRAFLIQLRREGAGTWLIDPEELDTLQPLADFVNSEAWVLHAATQDLPCLHAEGLYPDELFDTELAGRLAGFPRVALGTMVAQLLNLKLAKEHSAVDWSTRPLPESWLNYAALDVEVLLDLRERMEVVLAEQHKLEFARQEFEYVRTMPEAEPPAEPWRRLSGIHKLKNRRALAIARELWLARDALARSRDVAPGRLLSDSAIMVAVQHRPSSVPQLLQIPGFHGRSAKRDAPRWLDAISRGKRTQDVPDLRQAGNGLPNPRAWTEKNPAAADRLGAAKAAVTEVSEAWNIPAENLITPKYLRQLAWEPPTSASAPAVEEALEQLGARPWQRELLRAPLATALAK</sequence>
<feature type="region of interest" description="Disordered" evidence="1">
    <location>
        <begin position="1"/>
        <end position="39"/>
    </location>
</feature>
<keyword evidence="4" id="KW-1185">Reference proteome</keyword>
<dbReference type="InterPro" id="IPR012337">
    <property type="entry name" value="RNaseH-like_sf"/>
</dbReference>
<feature type="domain" description="HRDC" evidence="2">
    <location>
        <begin position="252"/>
        <end position="332"/>
    </location>
</feature>
<dbReference type="InterPro" id="IPR044876">
    <property type="entry name" value="HRDC_dom_sf"/>
</dbReference>
<evidence type="ECO:0000313" key="3">
    <source>
        <dbReference type="EMBL" id="QCY47479.1"/>
    </source>
</evidence>
<dbReference type="Pfam" id="PF18305">
    <property type="entry name" value="DNA_pol_A_exoN"/>
    <property type="match status" value="1"/>
</dbReference>
<evidence type="ECO:0000256" key="1">
    <source>
        <dbReference type="SAM" id="MobiDB-lite"/>
    </source>
</evidence>
<dbReference type="EMBL" id="CP034412">
    <property type="protein sequence ID" value="QCY47479.1"/>
    <property type="molecule type" value="Genomic_DNA"/>
</dbReference>
<organism evidence="3 4">
    <name type="scientific">Glutamicibacter creatinolyticus</name>
    <dbReference type="NCBI Taxonomy" id="162496"/>
    <lineage>
        <taxon>Bacteria</taxon>
        <taxon>Bacillati</taxon>
        <taxon>Actinomycetota</taxon>
        <taxon>Actinomycetes</taxon>
        <taxon>Micrococcales</taxon>
        <taxon>Micrococcaceae</taxon>
        <taxon>Glutamicibacter</taxon>
    </lineage>
</organism>
<dbReference type="Pfam" id="PF01612">
    <property type="entry name" value="DNA_pol_A_exo1"/>
    <property type="match status" value="1"/>
</dbReference>
<dbReference type="PROSITE" id="PS50967">
    <property type="entry name" value="HRDC"/>
    <property type="match status" value="1"/>
</dbReference>
<gene>
    <name evidence="3" type="primary">rnd</name>
    <name evidence="3" type="ORF">GcLGCM259_1760</name>
</gene>